<gene>
    <name evidence="3" type="ORF">GCM10009097_14010</name>
</gene>
<feature type="transmembrane region" description="Helical" evidence="1">
    <location>
        <begin position="176"/>
        <end position="196"/>
    </location>
</feature>
<comment type="caution">
    <text evidence="3">The sequence shown here is derived from an EMBL/GenBank/DDBJ whole genome shotgun (WGS) entry which is preliminary data.</text>
</comment>
<organism evidence="3 4">
    <name type="scientific">Pigmentiphaga daeguensis</name>
    <dbReference type="NCBI Taxonomy" id="414049"/>
    <lineage>
        <taxon>Bacteria</taxon>
        <taxon>Pseudomonadati</taxon>
        <taxon>Pseudomonadota</taxon>
        <taxon>Betaproteobacteria</taxon>
        <taxon>Burkholderiales</taxon>
        <taxon>Alcaligenaceae</taxon>
        <taxon>Pigmentiphaga</taxon>
    </lineage>
</organism>
<protein>
    <submittedName>
        <fullName evidence="3">MHYT domain-containing protein</fullName>
    </submittedName>
</protein>
<keyword evidence="1" id="KW-0812">Transmembrane</keyword>
<dbReference type="PANTHER" id="PTHR35152">
    <property type="entry name" value="DOMAIN SIGNALLING PROTEIN, PUTATIVE (AFU_ORTHOLOGUE AFUA_5G11310)-RELATED"/>
    <property type="match status" value="1"/>
</dbReference>
<dbReference type="EMBL" id="BAAAEN010000004">
    <property type="protein sequence ID" value="GAA0498829.1"/>
    <property type="molecule type" value="Genomic_DNA"/>
</dbReference>
<keyword evidence="1" id="KW-1133">Transmembrane helix</keyword>
<proteinExistence type="predicted"/>
<sequence>MQPGDILSLRFDASLVALSFVISALGAYVALLAASRIRTLDGGVHVGYVIVAGIALGGVGIWSMHFIGMLAQVIPLGVAYGLWLNLLSLLVAVVFAGAALWYVGSARFSLDRCLTAGMLGGFGVAGMHYIGMGSMRMDAFFDWNIGLVLLSVAIAMAAATAAIWLAFNLTSELQRVIAAVVMAMAVCGMHYTGVAAGTIICSTPRTFAGWQLDGSVLPYAVFLISVVTLVVMRIELHRSSEEVRSNAAHRVDHVIYSRQRPENRK</sequence>
<dbReference type="Proteomes" id="UP001501706">
    <property type="component" value="Unassembled WGS sequence"/>
</dbReference>
<dbReference type="PROSITE" id="PS50924">
    <property type="entry name" value="MHYT"/>
    <property type="match status" value="1"/>
</dbReference>
<feature type="transmembrane region" description="Helical" evidence="1">
    <location>
        <begin position="143"/>
        <end position="167"/>
    </location>
</feature>
<name>A0ABN1BJ33_9BURK</name>
<feature type="transmembrane region" description="Helical" evidence="1">
    <location>
        <begin position="216"/>
        <end position="234"/>
    </location>
</feature>
<evidence type="ECO:0000313" key="4">
    <source>
        <dbReference type="Proteomes" id="UP001501706"/>
    </source>
</evidence>
<evidence type="ECO:0000259" key="2">
    <source>
        <dbReference type="PROSITE" id="PS50924"/>
    </source>
</evidence>
<evidence type="ECO:0000256" key="1">
    <source>
        <dbReference type="PROSITE-ProRule" id="PRU00244"/>
    </source>
</evidence>
<evidence type="ECO:0000313" key="3">
    <source>
        <dbReference type="EMBL" id="GAA0498829.1"/>
    </source>
</evidence>
<feature type="transmembrane region" description="Helical" evidence="1">
    <location>
        <begin position="15"/>
        <end position="34"/>
    </location>
</feature>
<keyword evidence="1" id="KW-0472">Membrane</keyword>
<dbReference type="Pfam" id="PF03707">
    <property type="entry name" value="MHYT"/>
    <property type="match status" value="2"/>
</dbReference>
<keyword evidence="4" id="KW-1185">Reference proteome</keyword>
<feature type="domain" description="MHYT" evidence="2">
    <location>
        <begin position="11"/>
        <end position="200"/>
    </location>
</feature>
<dbReference type="RefSeq" id="WP_132979974.1">
    <property type="nucleotide sequence ID" value="NZ_BAAAEN010000004.1"/>
</dbReference>
<feature type="transmembrane region" description="Helical" evidence="1">
    <location>
        <begin position="46"/>
        <end position="74"/>
    </location>
</feature>
<feature type="transmembrane region" description="Helical" evidence="1">
    <location>
        <begin position="80"/>
        <end position="101"/>
    </location>
</feature>
<reference evidence="3 4" key="1">
    <citation type="journal article" date="2019" name="Int. J. Syst. Evol. Microbiol.">
        <title>The Global Catalogue of Microorganisms (GCM) 10K type strain sequencing project: providing services to taxonomists for standard genome sequencing and annotation.</title>
        <authorList>
            <consortium name="The Broad Institute Genomics Platform"/>
            <consortium name="The Broad Institute Genome Sequencing Center for Infectious Disease"/>
            <person name="Wu L."/>
            <person name="Ma J."/>
        </authorList>
    </citation>
    <scope>NUCLEOTIDE SEQUENCE [LARGE SCALE GENOMIC DNA]</scope>
    <source>
        <strain evidence="3 4">JCM 14330</strain>
    </source>
</reference>
<dbReference type="PANTHER" id="PTHR35152:SF1">
    <property type="entry name" value="DOMAIN SIGNALLING PROTEIN, PUTATIVE (AFU_ORTHOLOGUE AFUA_5G11310)-RELATED"/>
    <property type="match status" value="1"/>
</dbReference>
<accession>A0ABN1BJ33</accession>
<dbReference type="InterPro" id="IPR005330">
    <property type="entry name" value="MHYT_dom"/>
</dbReference>
<feature type="transmembrane region" description="Helical" evidence="1">
    <location>
        <begin position="113"/>
        <end position="131"/>
    </location>
</feature>